<dbReference type="InterPro" id="IPR020843">
    <property type="entry name" value="ER"/>
</dbReference>
<dbReference type="Gene3D" id="3.40.50.720">
    <property type="entry name" value="NAD(P)-binding Rossmann-like Domain"/>
    <property type="match status" value="1"/>
</dbReference>
<dbReference type="InterPro" id="IPR036291">
    <property type="entry name" value="NAD(P)-bd_dom_sf"/>
</dbReference>
<keyword evidence="5" id="KW-1185">Reference proteome</keyword>
<dbReference type="CDD" id="cd05289">
    <property type="entry name" value="MDR_like_2"/>
    <property type="match status" value="1"/>
</dbReference>
<evidence type="ECO:0000256" key="2">
    <source>
        <dbReference type="ARBA" id="ARBA00023002"/>
    </source>
</evidence>
<accession>A0A6P8C7A4</accession>
<evidence type="ECO:0000313" key="5">
    <source>
        <dbReference type="Proteomes" id="UP000515151"/>
    </source>
</evidence>
<feature type="domain" description="Enoyl reductase (ER)" evidence="4">
    <location>
        <begin position="25"/>
        <end position="323"/>
    </location>
</feature>
<evidence type="ECO:0000256" key="1">
    <source>
        <dbReference type="ARBA" id="ARBA00010371"/>
    </source>
</evidence>
<dbReference type="PANTHER" id="PTHR44573">
    <property type="entry name" value="NADPH-DEPENDENT ALKENAL/ONE OXIDOREDUCTASE, CHLOROPLASTIC"/>
    <property type="match status" value="1"/>
</dbReference>
<dbReference type="AlphaFoldDB" id="A0A6P8C7A4"/>
<evidence type="ECO:0000256" key="3">
    <source>
        <dbReference type="ARBA" id="ARBA00023027"/>
    </source>
</evidence>
<organism evidence="5 6">
    <name type="scientific">Punica granatum</name>
    <name type="common">Pomegranate</name>
    <dbReference type="NCBI Taxonomy" id="22663"/>
    <lineage>
        <taxon>Eukaryota</taxon>
        <taxon>Viridiplantae</taxon>
        <taxon>Streptophyta</taxon>
        <taxon>Embryophyta</taxon>
        <taxon>Tracheophyta</taxon>
        <taxon>Spermatophyta</taxon>
        <taxon>Magnoliopsida</taxon>
        <taxon>eudicotyledons</taxon>
        <taxon>Gunneridae</taxon>
        <taxon>Pentapetalae</taxon>
        <taxon>rosids</taxon>
        <taxon>malvids</taxon>
        <taxon>Myrtales</taxon>
        <taxon>Lythraceae</taxon>
        <taxon>Punica</taxon>
    </lineage>
</organism>
<dbReference type="OrthoDB" id="48317at2759"/>
<dbReference type="PROSITE" id="PS01162">
    <property type="entry name" value="QOR_ZETA_CRYSTAL"/>
    <property type="match status" value="1"/>
</dbReference>
<evidence type="ECO:0000313" key="6">
    <source>
        <dbReference type="RefSeq" id="XP_031378354.1"/>
    </source>
</evidence>
<keyword evidence="3" id="KW-0520">NAD</keyword>
<sequence>MSSYESGPSSPSARSMKGWLYTGYGDFKEVLELETELGIPIISEDQVLVKVVAAALNPIDAKRMDGFLGKNDSPLPIVPGYDVAGVVVEVGSDVTKLSIGDEVYGHINEKPLENPKQFGTLAELTAVEERLLAIKPQNLSFVEAACIPLALETAYEGLERAGLSTGKSILVLGGSGGIGTFVIQLAKHVYGASRVVATSSTAKLELLRSLGADVAVDYTKQNIEDLPENFDVVFDAATGGKSDVAVKAVKEGGSVVTVSGVVTPPALKFIVTSDGSMLEKLRPFIERGRIRPVIDPNSPFPLSSVLEAFELLESGRAIGKIAIYPIQ</sequence>
<proteinExistence type="inferred from homology"/>
<reference evidence="5" key="1">
    <citation type="journal article" date="2020" name="Plant Biotechnol. J.">
        <title>The pomegranate (Punica granatum L.) draft genome dissects genetic divergence between soft- and hard-seeded cultivars.</title>
        <authorList>
            <person name="Luo X."/>
            <person name="Li H."/>
            <person name="Wu Z."/>
            <person name="Yao W."/>
            <person name="Zhao P."/>
            <person name="Cao D."/>
            <person name="Yu H."/>
            <person name="Li K."/>
            <person name="Poudel K."/>
            <person name="Zhao D."/>
            <person name="Zhang F."/>
            <person name="Xia X."/>
            <person name="Chen L."/>
            <person name="Wang Q."/>
            <person name="Jing D."/>
            <person name="Cao S."/>
        </authorList>
    </citation>
    <scope>NUCLEOTIDE SEQUENCE [LARGE SCALE GENOMIC DNA]</scope>
    <source>
        <strain evidence="5">cv. Tunisia</strain>
    </source>
</reference>
<dbReference type="Gene3D" id="3.90.180.10">
    <property type="entry name" value="Medium-chain alcohol dehydrogenases, catalytic domain"/>
    <property type="match status" value="1"/>
</dbReference>
<dbReference type="Proteomes" id="UP000515151">
    <property type="component" value="Chromosome 2"/>
</dbReference>
<dbReference type="GeneID" id="116193747"/>
<reference evidence="6" key="2">
    <citation type="submission" date="2025-08" db="UniProtKB">
        <authorList>
            <consortium name="RefSeq"/>
        </authorList>
    </citation>
    <scope>IDENTIFICATION</scope>
    <source>
        <tissue evidence="6">Leaf</tissue>
    </source>
</reference>
<dbReference type="GO" id="GO:0016628">
    <property type="term" value="F:oxidoreductase activity, acting on the CH-CH group of donors, NAD or NADP as acceptor"/>
    <property type="evidence" value="ECO:0007669"/>
    <property type="project" value="InterPro"/>
</dbReference>
<dbReference type="InterPro" id="IPR002364">
    <property type="entry name" value="Quin_OxRdtase/zeta-crystal_CS"/>
</dbReference>
<dbReference type="Pfam" id="PF08240">
    <property type="entry name" value="ADH_N"/>
    <property type="match status" value="1"/>
</dbReference>
<dbReference type="Pfam" id="PF13602">
    <property type="entry name" value="ADH_zinc_N_2"/>
    <property type="match status" value="1"/>
</dbReference>
<name>A0A6P8C7A4_PUNGR</name>
<protein>
    <submittedName>
        <fullName evidence="6">2-methylene-furan-3-one reductase-like</fullName>
    </submittedName>
</protein>
<dbReference type="SUPFAM" id="SSF51735">
    <property type="entry name" value="NAD(P)-binding Rossmann-fold domains"/>
    <property type="match status" value="1"/>
</dbReference>
<dbReference type="RefSeq" id="XP_031378354.1">
    <property type="nucleotide sequence ID" value="XM_031522494.1"/>
</dbReference>
<dbReference type="InterPro" id="IPR044626">
    <property type="entry name" value="AOR-like"/>
</dbReference>
<gene>
    <name evidence="6" type="primary">LOC116193747</name>
</gene>
<dbReference type="InterPro" id="IPR013154">
    <property type="entry name" value="ADH-like_N"/>
</dbReference>
<comment type="similarity">
    <text evidence="1">Belongs to the zinc-containing alcohol dehydrogenase family. Quinone oxidoreductase subfamily.</text>
</comment>
<dbReference type="InterPro" id="IPR011032">
    <property type="entry name" value="GroES-like_sf"/>
</dbReference>
<keyword evidence="2" id="KW-0560">Oxidoreductase</keyword>
<dbReference type="GO" id="GO:0008270">
    <property type="term" value="F:zinc ion binding"/>
    <property type="evidence" value="ECO:0007669"/>
    <property type="project" value="InterPro"/>
</dbReference>
<dbReference type="PANTHER" id="PTHR44573:SF1">
    <property type="entry name" value="NADPH-DEPENDENT ALKENAL_ONE OXIDOREDUCTASE, CHLOROPLASTIC"/>
    <property type="match status" value="1"/>
</dbReference>
<evidence type="ECO:0000259" key="4">
    <source>
        <dbReference type="SMART" id="SM00829"/>
    </source>
</evidence>
<dbReference type="SUPFAM" id="SSF50129">
    <property type="entry name" value="GroES-like"/>
    <property type="match status" value="1"/>
</dbReference>
<dbReference type="SMART" id="SM00829">
    <property type="entry name" value="PKS_ER"/>
    <property type="match status" value="1"/>
</dbReference>